<accession>A0A8H7DYM9</accession>
<sequence>MHLSPTTMLSGLLTLSLFLLTSTVRSAPITANRLINGLYYVSIQYSDFAAFADRVPNEPDSPEAQFVVDKYREYIKSQDTSQIVAPQSQVPYSEAAQYAVLATTHFIVLEDRRFVTALHAKVDSFTREQKKQIYQDLVAQYPLQKTLFDFTKAYSPDVNDIIVADFGRLNEVLNETVKAFETRKGGGDGG</sequence>
<protein>
    <recommendedName>
        <fullName evidence="4">DUF4476 domain-containing protein</fullName>
    </recommendedName>
</protein>
<proteinExistence type="predicted"/>
<evidence type="ECO:0000313" key="3">
    <source>
        <dbReference type="Proteomes" id="UP000606974"/>
    </source>
</evidence>
<dbReference type="Proteomes" id="UP000606974">
    <property type="component" value="Unassembled WGS sequence"/>
</dbReference>
<comment type="caution">
    <text evidence="2">The sequence shown here is derived from an EMBL/GenBank/DDBJ whole genome shotgun (WGS) entry which is preliminary data.</text>
</comment>
<feature type="signal peptide" evidence="1">
    <location>
        <begin position="1"/>
        <end position="26"/>
    </location>
</feature>
<dbReference type="AlphaFoldDB" id="A0A8H7DYM9"/>
<organism evidence="2 3">
    <name type="scientific">Endocarpon pusillum</name>
    <dbReference type="NCBI Taxonomy" id="364733"/>
    <lineage>
        <taxon>Eukaryota</taxon>
        <taxon>Fungi</taxon>
        <taxon>Dikarya</taxon>
        <taxon>Ascomycota</taxon>
        <taxon>Pezizomycotina</taxon>
        <taxon>Eurotiomycetes</taxon>
        <taxon>Chaetothyriomycetidae</taxon>
        <taxon>Verrucariales</taxon>
        <taxon>Verrucariaceae</taxon>
        <taxon>Endocarpon</taxon>
    </lineage>
</organism>
<reference evidence="2" key="1">
    <citation type="submission" date="2020-02" db="EMBL/GenBank/DDBJ databases">
        <authorList>
            <person name="Palmer J.M."/>
        </authorList>
    </citation>
    <scope>NUCLEOTIDE SEQUENCE</scope>
    <source>
        <strain evidence="2">EPUS1.4</strain>
        <tissue evidence="2">Thallus</tissue>
    </source>
</reference>
<name>A0A8H7DYM9_9EURO</name>
<evidence type="ECO:0008006" key="4">
    <source>
        <dbReference type="Google" id="ProtNLM"/>
    </source>
</evidence>
<keyword evidence="3" id="KW-1185">Reference proteome</keyword>
<feature type="chain" id="PRO_5034009951" description="DUF4476 domain-containing protein" evidence="1">
    <location>
        <begin position="27"/>
        <end position="190"/>
    </location>
</feature>
<evidence type="ECO:0000313" key="2">
    <source>
        <dbReference type="EMBL" id="KAF7502540.1"/>
    </source>
</evidence>
<evidence type="ECO:0000256" key="1">
    <source>
        <dbReference type="SAM" id="SignalP"/>
    </source>
</evidence>
<dbReference type="EMBL" id="JAACFV010000240">
    <property type="protein sequence ID" value="KAF7502540.1"/>
    <property type="molecule type" value="Genomic_DNA"/>
</dbReference>
<gene>
    <name evidence="2" type="ORF">GJ744_005603</name>
</gene>
<keyword evidence="1" id="KW-0732">Signal</keyword>